<protein>
    <submittedName>
        <fullName evidence="1">Uncharacterized protein</fullName>
    </submittedName>
</protein>
<comment type="caution">
    <text evidence="1">The sequence shown here is derived from an EMBL/GenBank/DDBJ whole genome shotgun (WGS) entry which is preliminary data.</text>
</comment>
<keyword evidence="2" id="KW-1185">Reference proteome</keyword>
<dbReference type="Proteomes" id="UP000265520">
    <property type="component" value="Unassembled WGS sequence"/>
</dbReference>
<evidence type="ECO:0000313" key="1">
    <source>
        <dbReference type="EMBL" id="MCI75888.1"/>
    </source>
</evidence>
<dbReference type="AlphaFoldDB" id="A0A392USP7"/>
<organism evidence="1 2">
    <name type="scientific">Trifolium medium</name>
    <dbReference type="NCBI Taxonomy" id="97028"/>
    <lineage>
        <taxon>Eukaryota</taxon>
        <taxon>Viridiplantae</taxon>
        <taxon>Streptophyta</taxon>
        <taxon>Embryophyta</taxon>
        <taxon>Tracheophyta</taxon>
        <taxon>Spermatophyta</taxon>
        <taxon>Magnoliopsida</taxon>
        <taxon>eudicotyledons</taxon>
        <taxon>Gunneridae</taxon>
        <taxon>Pentapetalae</taxon>
        <taxon>rosids</taxon>
        <taxon>fabids</taxon>
        <taxon>Fabales</taxon>
        <taxon>Fabaceae</taxon>
        <taxon>Papilionoideae</taxon>
        <taxon>50 kb inversion clade</taxon>
        <taxon>NPAAA clade</taxon>
        <taxon>Hologalegina</taxon>
        <taxon>IRL clade</taxon>
        <taxon>Trifolieae</taxon>
        <taxon>Trifolium</taxon>
    </lineage>
</organism>
<sequence>MPQAERACKHVDTTTRSPSIATMEQFLR</sequence>
<dbReference type="EMBL" id="LXQA010893371">
    <property type="protein sequence ID" value="MCI75888.1"/>
    <property type="molecule type" value="Genomic_DNA"/>
</dbReference>
<reference evidence="1 2" key="1">
    <citation type="journal article" date="2018" name="Front. Plant Sci.">
        <title>Red Clover (Trifolium pratense) and Zigzag Clover (T. medium) - A Picture of Genomic Similarities and Differences.</title>
        <authorList>
            <person name="Dluhosova J."/>
            <person name="Istvanek J."/>
            <person name="Nedelnik J."/>
            <person name="Repkova J."/>
        </authorList>
    </citation>
    <scope>NUCLEOTIDE SEQUENCE [LARGE SCALE GENOMIC DNA]</scope>
    <source>
        <strain evidence="2">cv. 10/8</strain>
        <tissue evidence="1">Leaf</tissue>
    </source>
</reference>
<evidence type="ECO:0000313" key="2">
    <source>
        <dbReference type="Proteomes" id="UP000265520"/>
    </source>
</evidence>
<proteinExistence type="predicted"/>
<accession>A0A392USP7</accession>
<feature type="non-terminal residue" evidence="1">
    <location>
        <position position="28"/>
    </location>
</feature>
<name>A0A392USP7_9FABA</name>